<reference evidence="1 2" key="1">
    <citation type="submission" date="2016-01" db="EMBL/GenBank/DDBJ databases">
        <title>The new phylogeny of the genus Mycobacterium.</title>
        <authorList>
            <person name="Tarcisio F."/>
            <person name="Conor M."/>
            <person name="Antonella G."/>
            <person name="Elisabetta G."/>
            <person name="Giulia F.S."/>
            <person name="Sara T."/>
            <person name="Anna F."/>
            <person name="Clotilde B."/>
            <person name="Roberto B."/>
            <person name="Veronica D.S."/>
            <person name="Fabio R."/>
            <person name="Monica P."/>
            <person name="Olivier J."/>
            <person name="Enrico T."/>
            <person name="Nicola S."/>
        </authorList>
    </citation>
    <scope>NUCLEOTIDE SEQUENCE [LARGE SCALE GENOMIC DNA]</scope>
    <source>
        <strain evidence="1 2">DSM 45166</strain>
    </source>
</reference>
<dbReference type="EMBL" id="LQPE01000010">
    <property type="protein sequence ID" value="ORW11116.1"/>
    <property type="molecule type" value="Genomic_DNA"/>
</dbReference>
<evidence type="ECO:0000313" key="1">
    <source>
        <dbReference type="EMBL" id="ORW11116.1"/>
    </source>
</evidence>
<name>A0A1X1YJ30_9MYCO</name>
<dbReference type="AlphaFoldDB" id="A0A1X1YJ30"/>
<accession>A0A1X1YJ30</accession>
<comment type="caution">
    <text evidence="1">The sequence shown here is derived from an EMBL/GenBank/DDBJ whole genome shotgun (WGS) entry which is preliminary data.</text>
</comment>
<keyword evidence="2" id="KW-1185">Reference proteome</keyword>
<dbReference type="OrthoDB" id="9880637at2"/>
<evidence type="ECO:0000313" key="2">
    <source>
        <dbReference type="Proteomes" id="UP000193487"/>
    </source>
</evidence>
<dbReference type="Proteomes" id="UP000193487">
    <property type="component" value="Unassembled WGS sequence"/>
</dbReference>
<proteinExistence type="predicted"/>
<sequence length="140" mass="14894">MTAVLDAVQLRSLLLEEIERAGAITTGALAARLPAKDVVVDVPCNPVCQYATRWSQAAAVLDDQPGRYRTRARRTTKSIYRQLRVLEDSGLITGLRGTGARGVLWVCGGDDVDGLGEDFVSCGAGAGRPIITPTLKEGLL</sequence>
<dbReference type="RefSeq" id="WP_045377871.1">
    <property type="nucleotide sequence ID" value="NZ_BBKA01000045.1"/>
</dbReference>
<organism evidence="1 2">
    <name type="scientific">Mycobacterium kyorinense</name>
    <dbReference type="NCBI Taxonomy" id="487514"/>
    <lineage>
        <taxon>Bacteria</taxon>
        <taxon>Bacillati</taxon>
        <taxon>Actinomycetota</taxon>
        <taxon>Actinomycetes</taxon>
        <taxon>Mycobacteriales</taxon>
        <taxon>Mycobacteriaceae</taxon>
        <taxon>Mycobacterium</taxon>
    </lineage>
</organism>
<gene>
    <name evidence="1" type="ORF">AWC14_19600</name>
</gene>
<protein>
    <submittedName>
        <fullName evidence="1">Uncharacterized protein</fullName>
    </submittedName>
</protein>